<protein>
    <recommendedName>
        <fullName evidence="4">TonB C-terminal domain-containing protein</fullName>
    </recommendedName>
</protein>
<dbReference type="OrthoDB" id="7585155at2"/>
<evidence type="ECO:0000256" key="1">
    <source>
        <dbReference type="SAM" id="SignalP"/>
    </source>
</evidence>
<dbReference type="EMBL" id="SSHH01000001">
    <property type="protein sequence ID" value="TIX51057.1"/>
    <property type="molecule type" value="Genomic_DNA"/>
</dbReference>
<evidence type="ECO:0000313" key="2">
    <source>
        <dbReference type="EMBL" id="TIX51057.1"/>
    </source>
</evidence>
<name>A0A4V4U8R1_9SPHN</name>
<feature type="chain" id="PRO_5021006808" description="TonB C-terminal domain-containing protein" evidence="1">
    <location>
        <begin position="22"/>
        <end position="298"/>
    </location>
</feature>
<organism evidence="2 3">
    <name type="scientific">Alteraurantiacibacter aquimixticola</name>
    <dbReference type="NCBI Taxonomy" id="2489173"/>
    <lineage>
        <taxon>Bacteria</taxon>
        <taxon>Pseudomonadati</taxon>
        <taxon>Pseudomonadota</taxon>
        <taxon>Alphaproteobacteria</taxon>
        <taxon>Sphingomonadales</taxon>
        <taxon>Erythrobacteraceae</taxon>
        <taxon>Alteraurantiacibacter</taxon>
    </lineage>
</organism>
<proteinExistence type="predicted"/>
<feature type="signal peptide" evidence="1">
    <location>
        <begin position="1"/>
        <end position="21"/>
    </location>
</feature>
<reference evidence="2 3" key="1">
    <citation type="submission" date="2019-04" db="EMBL/GenBank/DDBJ databases">
        <title>Altererythrobacter aquimixticola sp. nov., isolated from sediment of junction between the ocean and a freshwater spring.</title>
        <authorList>
            <person name="Yoon J.-H."/>
        </authorList>
    </citation>
    <scope>NUCLEOTIDE SEQUENCE [LARGE SCALE GENOMIC DNA]</scope>
    <source>
        <strain evidence="2 3">SSKS-13</strain>
    </source>
</reference>
<evidence type="ECO:0008006" key="4">
    <source>
        <dbReference type="Google" id="ProtNLM"/>
    </source>
</evidence>
<keyword evidence="3" id="KW-1185">Reference proteome</keyword>
<comment type="caution">
    <text evidence="2">The sequence shown here is derived from an EMBL/GenBank/DDBJ whole genome shotgun (WGS) entry which is preliminary data.</text>
</comment>
<accession>A0A4V4U8R1</accession>
<gene>
    <name evidence="2" type="ORF">E5222_00795</name>
</gene>
<dbReference type="Proteomes" id="UP000309389">
    <property type="component" value="Unassembled WGS sequence"/>
</dbReference>
<keyword evidence="1" id="KW-0732">Signal</keyword>
<dbReference type="RefSeq" id="WP_136691611.1">
    <property type="nucleotide sequence ID" value="NZ_SSHH01000001.1"/>
</dbReference>
<evidence type="ECO:0000313" key="3">
    <source>
        <dbReference type="Proteomes" id="UP000309389"/>
    </source>
</evidence>
<dbReference type="AlphaFoldDB" id="A0A4V4U8R1"/>
<sequence length="298" mass="33099">MIRLALLATALALPLPVAAQAANRMIEPVGQWEIDSDDESCTLVRSFTALEPGDTTMFIRSWGPFTAFRVSVAGPTMQRDDSRAIFARASFGEPEEAKDIVAIGSSYRSGPMVAFQGRVDDTRNGAGTNAFGSFIYHLPERPDVNIAVPFTWEATQLYFDGSAMAPQTLRLDAMETARTLMEDCERDLMSEWEFGPPDQTGFARAPVLENPQVVGERMRFPDNVIVNHSSRIVQMRFHVGADGEVLDCEIQYPNWSNGNRRRSCREISDTAEFTPALDATGAPIDSLYRATLFLIRFD</sequence>